<dbReference type="Proteomes" id="UP000663720">
    <property type="component" value="Chromosome"/>
</dbReference>
<keyword evidence="2" id="KW-1185">Reference proteome</keyword>
<dbReference type="AlphaFoldDB" id="A0A975BDP6"/>
<gene>
    <name evidence="1" type="ORF">dnl_57620</name>
</gene>
<protein>
    <recommendedName>
        <fullName evidence="3">BREX system P-loop protein BrxC</fullName>
    </recommendedName>
</protein>
<dbReference type="InterPro" id="IPR047679">
    <property type="entry name" value="BREX_BrxC"/>
</dbReference>
<proteinExistence type="predicted"/>
<reference evidence="1" key="1">
    <citation type="journal article" date="2021" name="Microb. Physiol.">
        <title>Proteogenomic Insights into the Physiology of Marine, Sulfate-Reducing, Filamentous Desulfonema limicola and Desulfonema magnum.</title>
        <authorList>
            <person name="Schnaars V."/>
            <person name="Wohlbrand L."/>
            <person name="Scheve S."/>
            <person name="Hinrichs C."/>
            <person name="Reinhardt R."/>
            <person name="Rabus R."/>
        </authorList>
    </citation>
    <scope>NUCLEOTIDE SEQUENCE</scope>
    <source>
        <strain evidence="1">5ac10</strain>
    </source>
</reference>
<dbReference type="RefSeq" id="WP_207689226.1">
    <property type="nucleotide sequence ID" value="NZ_CP061799.1"/>
</dbReference>
<organism evidence="1 2">
    <name type="scientific">Desulfonema limicola</name>
    <dbReference type="NCBI Taxonomy" id="45656"/>
    <lineage>
        <taxon>Bacteria</taxon>
        <taxon>Pseudomonadati</taxon>
        <taxon>Thermodesulfobacteriota</taxon>
        <taxon>Desulfobacteria</taxon>
        <taxon>Desulfobacterales</taxon>
        <taxon>Desulfococcaceae</taxon>
        <taxon>Desulfonema</taxon>
    </lineage>
</organism>
<dbReference type="NCBIfam" id="NF033441">
    <property type="entry name" value="BREX_BrxC"/>
    <property type="match status" value="1"/>
</dbReference>
<evidence type="ECO:0000313" key="2">
    <source>
        <dbReference type="Proteomes" id="UP000663720"/>
    </source>
</evidence>
<dbReference type="KEGG" id="dli:dnl_57620"/>
<name>A0A975BDP6_9BACT</name>
<sequence>MTKIYEILKLDLEEDIKSVIDLDVHTEIEVKNEIDSYIVTENIGKYFSDFASRFTSNIKETGVWISGFYGSGKSYFGKMLGYVLENREIMGTPAADRFIARLTGLKNASLIENEIRRLTLMNTRVVMLDIAKQDTANGLAFTLFRNFLKSLGYLDNVYGYMEYNMFLDRRYDDFLELVKEMNNGSEWPDLKKSKMKTPAAIKKALTMKWYSEDEYNEMLALLNNTIKEFSAERLKEELERYLKNNDETLVFIFDEASEAISQEKYNLLDLEGLSEAMSGIRSKVWTIAIAQEKLDDVINKSNISKGQLVKVTDRFKTKINLESTEVDIIIKNRLLLKKDKFYNSIKDYYKANEGIISDAVNLKSRFPAKIENADECAVYYPFHKYQFTLLQRFLFSSNALAATQAAARGMIITIFDVLRNPLKNMELFQFAPAFYICEQAQTAPPSVLVNKYDIAKKILKNQGSAIDGRQLLKTIHFLTESDLVSATSESIAKAYIQDVETYYTIKPVVDDALNILTESRILLFSNNTYKITSDLETKLLDEMKDFSVDLFIKKSNLIRNLKKLKNLKSISVFSDLGIQYHFNVLSDSDDELFSSSNKSLQIRLYNLYSVSGSKNDREEVIETVKLDTQFEKTRITIIPQTSDYSKIDDLIEEVQKFEYMLEKYGSDSDAQIKQIIRDFSIIRDEKEKALKLLIEKAYTWADAVYLFDTIILNDKNFSSAVSSLQKKVIKNVYTKRPSIQLSEKLAIEIVKEKSDKKLSRFNNGDDFNFFDDNGNFVGEGLKVTEEVVSLINYNSADGKTLESELLKPPTGYEYGTVATVLAALFRAGRVTIRFKGNDYFSYRDQGAAEIFSTGKNFQKSSFKALTRTLNAAQKNIMVQALLDMNYKEITGEAVDWNTNDFQLTDSIRVLAERFITSIDTLEKSVDRFDSLFSSINLYKDCLSLFSGKTTENNYIERAETFLNLIDDFKQAGKNIRKIEKFVKKNLDKAGNLKRFVEDLEIEKEKASINSKDMERQIRDFNEFYNNSIVDKYKDILNIAQKLKDEYFSLMKAKNDEMAQVHEILENKALALISEIEKYPGELNRENRVKAENILKYARQRINKKLELGKSIQCKNSKMSLSEMQSSIALIPSKETEIALIQAAIVKEKTDPDIVKPKPPRKISLDISKKMTVKAYRDVLDSQLQNLNGLDDNEIVEIMF</sequence>
<accession>A0A975BDP6</accession>
<evidence type="ECO:0000313" key="1">
    <source>
        <dbReference type="EMBL" id="QTA83360.1"/>
    </source>
</evidence>
<dbReference type="EMBL" id="CP061799">
    <property type="protein sequence ID" value="QTA83360.1"/>
    <property type="molecule type" value="Genomic_DNA"/>
</dbReference>
<evidence type="ECO:0008006" key="3">
    <source>
        <dbReference type="Google" id="ProtNLM"/>
    </source>
</evidence>